<dbReference type="AlphaFoldDB" id="A0AAP0PYB4"/>
<comment type="caution">
    <text evidence="1">The sequence shown here is derived from an EMBL/GenBank/DDBJ whole genome shotgun (WGS) entry which is preliminary data.</text>
</comment>
<gene>
    <name evidence="1" type="ORF">Syun_007208</name>
</gene>
<evidence type="ECO:0008006" key="3">
    <source>
        <dbReference type="Google" id="ProtNLM"/>
    </source>
</evidence>
<dbReference type="EMBL" id="JBBNAF010000003">
    <property type="protein sequence ID" value="KAK9160867.1"/>
    <property type="molecule type" value="Genomic_DNA"/>
</dbReference>
<accession>A0AAP0PYB4</accession>
<sequence length="131" mass="14961">MKVVANRFKEVLSTLARPEQTSFVAGRHITNNITVAQELILSRRSVKGRKGWMALKLDLEKACDRLSWRFIEDTLKDAQVPTILCQTIMRGLLPVLLKYCGMRLKNIKWSAFQISWRSSALTLDIEIIGSI</sequence>
<name>A0AAP0PYB4_9MAGN</name>
<organism evidence="1 2">
    <name type="scientific">Stephania yunnanensis</name>
    <dbReference type="NCBI Taxonomy" id="152371"/>
    <lineage>
        <taxon>Eukaryota</taxon>
        <taxon>Viridiplantae</taxon>
        <taxon>Streptophyta</taxon>
        <taxon>Embryophyta</taxon>
        <taxon>Tracheophyta</taxon>
        <taxon>Spermatophyta</taxon>
        <taxon>Magnoliopsida</taxon>
        <taxon>Ranunculales</taxon>
        <taxon>Menispermaceae</taxon>
        <taxon>Menispermoideae</taxon>
        <taxon>Cissampelideae</taxon>
        <taxon>Stephania</taxon>
    </lineage>
</organism>
<proteinExistence type="predicted"/>
<keyword evidence="2" id="KW-1185">Reference proteome</keyword>
<dbReference type="Proteomes" id="UP001420932">
    <property type="component" value="Unassembled WGS sequence"/>
</dbReference>
<reference evidence="1 2" key="1">
    <citation type="submission" date="2024-01" db="EMBL/GenBank/DDBJ databases">
        <title>Genome assemblies of Stephania.</title>
        <authorList>
            <person name="Yang L."/>
        </authorList>
    </citation>
    <scope>NUCLEOTIDE SEQUENCE [LARGE SCALE GENOMIC DNA]</scope>
    <source>
        <strain evidence="1">YNDBR</strain>
        <tissue evidence="1">Leaf</tissue>
    </source>
</reference>
<protein>
    <recommendedName>
        <fullName evidence="3">Reverse transcriptase domain-containing protein</fullName>
    </recommendedName>
</protein>
<evidence type="ECO:0000313" key="1">
    <source>
        <dbReference type="EMBL" id="KAK9160867.1"/>
    </source>
</evidence>
<evidence type="ECO:0000313" key="2">
    <source>
        <dbReference type="Proteomes" id="UP001420932"/>
    </source>
</evidence>